<proteinExistence type="predicted"/>
<name>A0A4C1Y6P2_EUMVA</name>
<sequence>MGITIGLRTDNGKGMRTKSGIGMVNERTMKSKLEEETARSGFFLDERDVQTAIRTNTGIGIVIERSIAGAVVTKNILSMETANAYQRQTGIATTNSQLRQILQERYPSNAEAALPAAGLRRRTARESLLWTLLVYLVDSRPEGLRHDSSYYQILFMRSVLATSKPGTDVGLCDEERQRWPLVMKGHRYREFTPFCEREERCDRFVRWRKRSETGFEEWGLNFITNLISYLNPNNFQL</sequence>
<protein>
    <submittedName>
        <fullName evidence="1">Uncharacterized protein</fullName>
    </submittedName>
</protein>
<dbReference type="Proteomes" id="UP000299102">
    <property type="component" value="Unassembled WGS sequence"/>
</dbReference>
<evidence type="ECO:0000313" key="1">
    <source>
        <dbReference type="EMBL" id="GBP71023.1"/>
    </source>
</evidence>
<evidence type="ECO:0000313" key="2">
    <source>
        <dbReference type="Proteomes" id="UP000299102"/>
    </source>
</evidence>
<reference evidence="1 2" key="1">
    <citation type="journal article" date="2019" name="Commun. Biol.">
        <title>The bagworm genome reveals a unique fibroin gene that provides high tensile strength.</title>
        <authorList>
            <person name="Kono N."/>
            <person name="Nakamura H."/>
            <person name="Ohtoshi R."/>
            <person name="Tomita M."/>
            <person name="Numata K."/>
            <person name="Arakawa K."/>
        </authorList>
    </citation>
    <scope>NUCLEOTIDE SEQUENCE [LARGE SCALE GENOMIC DNA]</scope>
</reference>
<keyword evidence="2" id="KW-1185">Reference proteome</keyword>
<dbReference type="EMBL" id="BGZK01001094">
    <property type="protein sequence ID" value="GBP71023.1"/>
    <property type="molecule type" value="Genomic_DNA"/>
</dbReference>
<gene>
    <name evidence="1" type="ORF">EVAR_57791_1</name>
</gene>
<organism evidence="1 2">
    <name type="scientific">Eumeta variegata</name>
    <name type="common">Bagworm moth</name>
    <name type="synonym">Eumeta japonica</name>
    <dbReference type="NCBI Taxonomy" id="151549"/>
    <lineage>
        <taxon>Eukaryota</taxon>
        <taxon>Metazoa</taxon>
        <taxon>Ecdysozoa</taxon>
        <taxon>Arthropoda</taxon>
        <taxon>Hexapoda</taxon>
        <taxon>Insecta</taxon>
        <taxon>Pterygota</taxon>
        <taxon>Neoptera</taxon>
        <taxon>Endopterygota</taxon>
        <taxon>Lepidoptera</taxon>
        <taxon>Glossata</taxon>
        <taxon>Ditrysia</taxon>
        <taxon>Tineoidea</taxon>
        <taxon>Psychidae</taxon>
        <taxon>Oiketicinae</taxon>
        <taxon>Eumeta</taxon>
    </lineage>
</organism>
<accession>A0A4C1Y6P2</accession>
<dbReference type="AlphaFoldDB" id="A0A4C1Y6P2"/>
<comment type="caution">
    <text evidence="1">The sequence shown here is derived from an EMBL/GenBank/DDBJ whole genome shotgun (WGS) entry which is preliminary data.</text>
</comment>